<proteinExistence type="predicted"/>
<feature type="signal peptide" evidence="1">
    <location>
        <begin position="1"/>
        <end position="22"/>
    </location>
</feature>
<gene>
    <name evidence="2" type="ORF">VNO80_16875</name>
</gene>
<dbReference type="Proteomes" id="UP001374584">
    <property type="component" value="Unassembled WGS sequence"/>
</dbReference>
<evidence type="ECO:0000256" key="1">
    <source>
        <dbReference type="SAM" id="SignalP"/>
    </source>
</evidence>
<accession>A0AAN9MND1</accession>
<evidence type="ECO:0000313" key="3">
    <source>
        <dbReference type="Proteomes" id="UP001374584"/>
    </source>
</evidence>
<keyword evidence="1" id="KW-0732">Signal</keyword>
<sequence>MATVKIALAVLLLALLSSNGFGLPRMLMTAPECHKVDDCNLILRNCKGERACDNGVCVCFQIKQAKQKCREHADCEVILCPPPSQIPYCDTTDEALCSPPSHTPYCDITNSLCTC</sequence>
<evidence type="ECO:0000313" key="2">
    <source>
        <dbReference type="EMBL" id="KAK7357582.1"/>
    </source>
</evidence>
<dbReference type="EMBL" id="JAYMYR010000006">
    <property type="protein sequence ID" value="KAK7357582.1"/>
    <property type="molecule type" value="Genomic_DNA"/>
</dbReference>
<protein>
    <submittedName>
        <fullName evidence="2">Uncharacterized protein</fullName>
    </submittedName>
</protein>
<feature type="chain" id="PRO_5043053592" evidence="1">
    <location>
        <begin position="23"/>
        <end position="115"/>
    </location>
</feature>
<name>A0AAN9MND1_PHACN</name>
<dbReference type="AlphaFoldDB" id="A0AAN9MND1"/>
<comment type="caution">
    <text evidence="2">The sequence shown here is derived from an EMBL/GenBank/DDBJ whole genome shotgun (WGS) entry which is preliminary data.</text>
</comment>
<reference evidence="2 3" key="1">
    <citation type="submission" date="2024-01" db="EMBL/GenBank/DDBJ databases">
        <title>The genomes of 5 underutilized Papilionoideae crops provide insights into root nodulation and disease resistanc.</title>
        <authorList>
            <person name="Jiang F."/>
        </authorList>
    </citation>
    <scope>NUCLEOTIDE SEQUENCE [LARGE SCALE GENOMIC DNA]</scope>
    <source>
        <strain evidence="2">JINMINGXINNONG_FW02</strain>
        <tissue evidence="2">Leaves</tissue>
    </source>
</reference>
<organism evidence="2 3">
    <name type="scientific">Phaseolus coccineus</name>
    <name type="common">Scarlet runner bean</name>
    <name type="synonym">Phaseolus multiflorus</name>
    <dbReference type="NCBI Taxonomy" id="3886"/>
    <lineage>
        <taxon>Eukaryota</taxon>
        <taxon>Viridiplantae</taxon>
        <taxon>Streptophyta</taxon>
        <taxon>Embryophyta</taxon>
        <taxon>Tracheophyta</taxon>
        <taxon>Spermatophyta</taxon>
        <taxon>Magnoliopsida</taxon>
        <taxon>eudicotyledons</taxon>
        <taxon>Gunneridae</taxon>
        <taxon>Pentapetalae</taxon>
        <taxon>rosids</taxon>
        <taxon>fabids</taxon>
        <taxon>Fabales</taxon>
        <taxon>Fabaceae</taxon>
        <taxon>Papilionoideae</taxon>
        <taxon>50 kb inversion clade</taxon>
        <taxon>NPAAA clade</taxon>
        <taxon>indigoferoid/millettioid clade</taxon>
        <taxon>Phaseoleae</taxon>
        <taxon>Phaseolus</taxon>
    </lineage>
</organism>
<keyword evidence="3" id="KW-1185">Reference proteome</keyword>